<accession>A0A8D8SGR9</accession>
<protein>
    <submittedName>
        <fullName evidence="2">Hypoxia-inducible factor 1-alpha inhibitor</fullName>
    </submittedName>
</protein>
<dbReference type="GO" id="GO:0071532">
    <property type="term" value="F:ankyrin repeat binding"/>
    <property type="evidence" value="ECO:0007669"/>
    <property type="project" value="TreeGrafter"/>
</dbReference>
<dbReference type="SUPFAM" id="SSF51197">
    <property type="entry name" value="Clavaminate synthase-like"/>
    <property type="match status" value="1"/>
</dbReference>
<organism evidence="2">
    <name type="scientific">Cacopsylla melanoneura</name>
    <dbReference type="NCBI Taxonomy" id="428564"/>
    <lineage>
        <taxon>Eukaryota</taxon>
        <taxon>Metazoa</taxon>
        <taxon>Ecdysozoa</taxon>
        <taxon>Arthropoda</taxon>
        <taxon>Hexapoda</taxon>
        <taxon>Insecta</taxon>
        <taxon>Pterygota</taxon>
        <taxon>Neoptera</taxon>
        <taxon>Paraneoptera</taxon>
        <taxon>Hemiptera</taxon>
        <taxon>Sternorrhyncha</taxon>
        <taxon>Psylloidea</taxon>
        <taxon>Psyllidae</taxon>
        <taxon>Psyllinae</taxon>
        <taxon>Cacopsylla</taxon>
    </lineage>
</organism>
<evidence type="ECO:0000313" key="2">
    <source>
        <dbReference type="EMBL" id="CAG6667920.1"/>
    </source>
</evidence>
<dbReference type="EMBL" id="HBUF01217661">
    <property type="protein sequence ID" value="CAG6667920.1"/>
    <property type="molecule type" value="Transcribed_RNA"/>
</dbReference>
<dbReference type="GO" id="GO:0045746">
    <property type="term" value="P:negative regulation of Notch signaling pathway"/>
    <property type="evidence" value="ECO:0007669"/>
    <property type="project" value="TreeGrafter"/>
</dbReference>
<reference evidence="2" key="1">
    <citation type="submission" date="2021-05" db="EMBL/GenBank/DDBJ databases">
        <authorList>
            <person name="Alioto T."/>
            <person name="Alioto T."/>
            <person name="Gomez Garrido J."/>
        </authorList>
    </citation>
    <scope>NUCLEOTIDE SEQUENCE</scope>
</reference>
<proteinExistence type="predicted"/>
<dbReference type="AlphaFoldDB" id="A0A8D8SGR9"/>
<dbReference type="GO" id="GO:0005634">
    <property type="term" value="C:nucleus"/>
    <property type="evidence" value="ECO:0007669"/>
    <property type="project" value="TreeGrafter"/>
</dbReference>
<name>A0A8D8SGR9_9HEMI</name>
<dbReference type="Gene3D" id="1.10.287.1010">
    <property type="entry name" value="Clavaminate synthase-like"/>
    <property type="match status" value="1"/>
</dbReference>
<dbReference type="Pfam" id="PF13621">
    <property type="entry name" value="Cupin_8"/>
    <property type="match status" value="1"/>
</dbReference>
<dbReference type="InterPro" id="IPR003347">
    <property type="entry name" value="JmjC_dom"/>
</dbReference>
<feature type="domain" description="JmjC" evidence="1">
    <location>
        <begin position="125"/>
        <end position="304"/>
    </location>
</feature>
<dbReference type="InterPro" id="IPR041667">
    <property type="entry name" value="Cupin_8"/>
</dbReference>
<dbReference type="GO" id="GO:0036140">
    <property type="term" value="F:[protein]-asparagine 3-dioxygenase activity"/>
    <property type="evidence" value="ECO:0007669"/>
    <property type="project" value="TreeGrafter"/>
</dbReference>
<evidence type="ECO:0000259" key="1">
    <source>
        <dbReference type="PROSITE" id="PS51184"/>
    </source>
</evidence>
<dbReference type="PANTHER" id="PTHR12461:SF105">
    <property type="entry name" value="HYPOXIA-INDUCIBLE FACTOR 1-ALPHA INHIBITOR"/>
    <property type="match status" value="1"/>
</dbReference>
<dbReference type="SMART" id="SM00558">
    <property type="entry name" value="JmjC"/>
    <property type="match status" value="1"/>
</dbReference>
<dbReference type="InterPro" id="IPR014710">
    <property type="entry name" value="RmlC-like_jellyroll"/>
</dbReference>
<dbReference type="GO" id="GO:0036139">
    <property type="term" value="F:peptidyl-histidine dioxygenase activity"/>
    <property type="evidence" value="ECO:0007669"/>
    <property type="project" value="TreeGrafter"/>
</dbReference>
<sequence>MANTVPSADSSREKNDQCSGFRKYNIPLEQVAKFSHDDPRVDEYISEMKPVLITGSNMVESAMKWDLDYISEHMPNSNLTVIISKDHNFKYVNEKKIPQDQTSNLESIYTRRSSMTAREFIQRIKSWKEGDERLYLQQVLDSSFGPQLVQDFLHFNWEWAKNKQRIHGWGPLTFNLLLISMEGNVTPCHYDEQQNLFVGIRGIKRCILFPPEQFDCLYPPPVSDPHDRQSQVDFDNPDLKRFPKFREAHGMEAIVGRGDILYIPLHWWHHIESKQNDDYTVSLNFWYKTKPTADIEYPLKGHQKVAILRNIEKMVAEALQNPDEVSHLMRALVLGRYTE</sequence>
<dbReference type="FunFam" id="2.60.120.10:FF:000042">
    <property type="entry name" value="Hypoxia-inducible factor 1-alpha inhibitor"/>
    <property type="match status" value="1"/>
</dbReference>
<dbReference type="Gene3D" id="2.60.120.10">
    <property type="entry name" value="Jelly Rolls"/>
    <property type="match status" value="1"/>
</dbReference>
<dbReference type="GO" id="GO:0005737">
    <property type="term" value="C:cytoplasm"/>
    <property type="evidence" value="ECO:0007669"/>
    <property type="project" value="TreeGrafter"/>
</dbReference>
<dbReference type="PANTHER" id="PTHR12461">
    <property type="entry name" value="HYPOXIA-INDUCIBLE FACTOR 1 ALPHA INHIBITOR-RELATED"/>
    <property type="match status" value="1"/>
</dbReference>
<dbReference type="PROSITE" id="PS51184">
    <property type="entry name" value="JMJC"/>
    <property type="match status" value="1"/>
</dbReference>
<dbReference type="InterPro" id="IPR027452">
    <property type="entry name" value="FIH-1_dom_II"/>
</dbReference>